<proteinExistence type="predicted"/>
<dbReference type="AlphaFoldDB" id="A0AAW2C7J6"/>
<name>A0AAW2C7J6_9ROSI</name>
<accession>A0AAW2C7J6</accession>
<evidence type="ECO:0000313" key="2">
    <source>
        <dbReference type="Proteomes" id="UP001459277"/>
    </source>
</evidence>
<sequence length="128" mass="14111">MASRSQSQAELEKVGKEGFAIIDKYFYGRPRRPPEVWKICGKQLIVASISSFQSIGVAKQFVIHGSWVQSEEPLAPFLRNPTSVTELLDLAFEMDVQLLGLACSKWRDGSCDLGEGLAHMVPKVEGTA</sequence>
<comment type="caution">
    <text evidence="1">The sequence shown here is derived from an EMBL/GenBank/DDBJ whole genome shotgun (WGS) entry which is preliminary data.</text>
</comment>
<protein>
    <submittedName>
        <fullName evidence="1">Uncharacterized protein</fullName>
    </submittedName>
</protein>
<gene>
    <name evidence="1" type="ORF">SO802_027205</name>
</gene>
<evidence type="ECO:0000313" key="1">
    <source>
        <dbReference type="EMBL" id="KAK9992220.1"/>
    </source>
</evidence>
<dbReference type="Proteomes" id="UP001459277">
    <property type="component" value="Unassembled WGS sequence"/>
</dbReference>
<reference evidence="1 2" key="1">
    <citation type="submission" date="2024-01" db="EMBL/GenBank/DDBJ databases">
        <title>A telomere-to-telomere, gap-free genome of sweet tea (Lithocarpus litseifolius).</title>
        <authorList>
            <person name="Zhou J."/>
        </authorList>
    </citation>
    <scope>NUCLEOTIDE SEQUENCE [LARGE SCALE GENOMIC DNA]</scope>
    <source>
        <strain evidence="1">Zhou-2022a</strain>
        <tissue evidence="1">Leaf</tissue>
    </source>
</reference>
<dbReference type="EMBL" id="JAZDWU010000009">
    <property type="protein sequence ID" value="KAK9992220.1"/>
    <property type="molecule type" value="Genomic_DNA"/>
</dbReference>
<keyword evidence="2" id="KW-1185">Reference proteome</keyword>
<organism evidence="1 2">
    <name type="scientific">Lithocarpus litseifolius</name>
    <dbReference type="NCBI Taxonomy" id="425828"/>
    <lineage>
        <taxon>Eukaryota</taxon>
        <taxon>Viridiplantae</taxon>
        <taxon>Streptophyta</taxon>
        <taxon>Embryophyta</taxon>
        <taxon>Tracheophyta</taxon>
        <taxon>Spermatophyta</taxon>
        <taxon>Magnoliopsida</taxon>
        <taxon>eudicotyledons</taxon>
        <taxon>Gunneridae</taxon>
        <taxon>Pentapetalae</taxon>
        <taxon>rosids</taxon>
        <taxon>fabids</taxon>
        <taxon>Fagales</taxon>
        <taxon>Fagaceae</taxon>
        <taxon>Lithocarpus</taxon>
    </lineage>
</organism>